<dbReference type="InterPro" id="IPR017900">
    <property type="entry name" value="4Fe4S_Fe_S_CS"/>
</dbReference>
<dbReference type="Gene3D" id="3.30.70.20">
    <property type="match status" value="2"/>
</dbReference>
<dbReference type="Pfam" id="PF12800">
    <property type="entry name" value="Fer4_4"/>
    <property type="match status" value="1"/>
</dbReference>
<dbReference type="InterPro" id="IPR017896">
    <property type="entry name" value="4Fe4S_Fe-S-bd"/>
</dbReference>
<dbReference type="SUPFAM" id="SSF54862">
    <property type="entry name" value="4Fe-4S ferredoxins"/>
    <property type="match status" value="1"/>
</dbReference>
<organism evidence="9 10">
    <name type="scientific">Candidatus Ghiorseimicrobium undicola</name>
    <dbReference type="NCBI Taxonomy" id="1974746"/>
    <lineage>
        <taxon>Bacteria</taxon>
        <taxon>Pseudomonadati</taxon>
        <taxon>Candidatus Omnitrophota</taxon>
        <taxon>Candidatus Ghiorseimicrobium</taxon>
    </lineage>
</organism>
<gene>
    <name evidence="9" type="ORF">COV72_06215</name>
</gene>
<evidence type="ECO:0000313" key="9">
    <source>
        <dbReference type="EMBL" id="PIQ88868.1"/>
    </source>
</evidence>
<dbReference type="Pfam" id="PF13247">
    <property type="entry name" value="Fer4_11"/>
    <property type="match status" value="1"/>
</dbReference>
<feature type="domain" description="4Fe-4S ferredoxin-type" evidence="8">
    <location>
        <begin position="3"/>
        <end position="32"/>
    </location>
</feature>
<keyword evidence="3" id="KW-0479">Metal-binding</keyword>
<dbReference type="InterPro" id="IPR050954">
    <property type="entry name" value="ET_IronSulfur_Cluster-Binding"/>
</dbReference>
<keyword evidence="4" id="KW-0677">Repeat</keyword>
<evidence type="ECO:0000256" key="6">
    <source>
        <dbReference type="ARBA" id="ARBA00023004"/>
    </source>
</evidence>
<dbReference type="GO" id="GO:0046872">
    <property type="term" value="F:metal ion binding"/>
    <property type="evidence" value="ECO:0007669"/>
    <property type="project" value="UniProtKB-KW"/>
</dbReference>
<dbReference type="PROSITE" id="PS51379">
    <property type="entry name" value="4FE4S_FER_2"/>
    <property type="match status" value="2"/>
</dbReference>
<keyword evidence="2" id="KW-0004">4Fe-4S</keyword>
<comment type="caution">
    <text evidence="9">The sequence shown here is derived from an EMBL/GenBank/DDBJ whole genome shotgun (WGS) entry which is preliminary data.</text>
</comment>
<protein>
    <submittedName>
        <fullName evidence="9">4Fe-4S ferredoxin</fullName>
    </submittedName>
</protein>
<evidence type="ECO:0000256" key="4">
    <source>
        <dbReference type="ARBA" id="ARBA00022737"/>
    </source>
</evidence>
<evidence type="ECO:0000259" key="8">
    <source>
        <dbReference type="PROSITE" id="PS51379"/>
    </source>
</evidence>
<dbReference type="PROSITE" id="PS00198">
    <property type="entry name" value="4FE4S_FER_1"/>
    <property type="match status" value="1"/>
</dbReference>
<dbReference type="PANTHER" id="PTHR43177">
    <property type="entry name" value="PROTEIN NRFC"/>
    <property type="match status" value="1"/>
</dbReference>
<evidence type="ECO:0000313" key="10">
    <source>
        <dbReference type="Proteomes" id="UP000229641"/>
    </source>
</evidence>
<keyword evidence="6" id="KW-0408">Iron</keyword>
<feature type="domain" description="4Fe-4S ferredoxin-type" evidence="8">
    <location>
        <begin position="84"/>
        <end position="113"/>
    </location>
</feature>
<evidence type="ECO:0000256" key="2">
    <source>
        <dbReference type="ARBA" id="ARBA00022485"/>
    </source>
</evidence>
<keyword evidence="7" id="KW-0411">Iron-sulfur</keyword>
<dbReference type="PANTHER" id="PTHR43177:SF5">
    <property type="entry name" value="ANAEROBIC DIMETHYL SULFOXIDE REDUCTASE CHAIN B-RELATED"/>
    <property type="match status" value="1"/>
</dbReference>
<evidence type="ECO:0000256" key="1">
    <source>
        <dbReference type="ARBA" id="ARBA00022448"/>
    </source>
</evidence>
<name>A0A2H0LWT8_9BACT</name>
<evidence type="ECO:0000256" key="7">
    <source>
        <dbReference type="ARBA" id="ARBA00023014"/>
    </source>
</evidence>
<dbReference type="EMBL" id="PCWA01000084">
    <property type="protein sequence ID" value="PIQ88868.1"/>
    <property type="molecule type" value="Genomic_DNA"/>
</dbReference>
<sequence>MAKKLYYDVSKCLACKSCELVCAVGKSSSKELQAALSEETKPLSCVKVKSLESKNFPIACRHCKEHPCVSACIAGALSYDKTKKLVDYDRNKCVGCWMCVMVCPYGAIRDNKALKIPVRCDLCQDADEPRCLKACPVGAIIYLEEEELDKLLKPKKSV</sequence>
<evidence type="ECO:0000256" key="5">
    <source>
        <dbReference type="ARBA" id="ARBA00022982"/>
    </source>
</evidence>
<keyword evidence="1" id="KW-0813">Transport</keyword>
<reference evidence="9 10" key="1">
    <citation type="submission" date="2017-09" db="EMBL/GenBank/DDBJ databases">
        <title>Depth-based differentiation of microbial function through sediment-hosted aquifers and enrichment of novel symbionts in the deep terrestrial subsurface.</title>
        <authorList>
            <person name="Probst A.J."/>
            <person name="Ladd B."/>
            <person name="Jarett J.K."/>
            <person name="Geller-Mcgrath D.E."/>
            <person name="Sieber C.M."/>
            <person name="Emerson J.B."/>
            <person name="Anantharaman K."/>
            <person name="Thomas B.C."/>
            <person name="Malmstrom R."/>
            <person name="Stieglmeier M."/>
            <person name="Klingl A."/>
            <person name="Woyke T."/>
            <person name="Ryan C.M."/>
            <person name="Banfield J.F."/>
        </authorList>
    </citation>
    <scope>NUCLEOTIDE SEQUENCE [LARGE SCALE GENOMIC DNA]</scope>
    <source>
        <strain evidence="9">CG11_big_fil_rev_8_21_14_0_20_42_13</strain>
    </source>
</reference>
<dbReference type="Proteomes" id="UP000229641">
    <property type="component" value="Unassembled WGS sequence"/>
</dbReference>
<proteinExistence type="predicted"/>
<evidence type="ECO:0000256" key="3">
    <source>
        <dbReference type="ARBA" id="ARBA00022723"/>
    </source>
</evidence>
<dbReference type="GO" id="GO:0051539">
    <property type="term" value="F:4 iron, 4 sulfur cluster binding"/>
    <property type="evidence" value="ECO:0007669"/>
    <property type="project" value="UniProtKB-KW"/>
</dbReference>
<keyword evidence="5" id="KW-0249">Electron transport</keyword>
<dbReference type="AlphaFoldDB" id="A0A2H0LWT8"/>
<accession>A0A2H0LWT8</accession>